<proteinExistence type="predicted"/>
<accession>A0A8T0TIP4</accession>
<dbReference type="EMBL" id="CM029043">
    <property type="protein sequence ID" value="KAG2608953.1"/>
    <property type="molecule type" value="Genomic_DNA"/>
</dbReference>
<evidence type="ECO:0000313" key="2">
    <source>
        <dbReference type="Proteomes" id="UP000823388"/>
    </source>
</evidence>
<organism evidence="1 2">
    <name type="scientific">Panicum virgatum</name>
    <name type="common">Blackwell switchgrass</name>
    <dbReference type="NCBI Taxonomy" id="38727"/>
    <lineage>
        <taxon>Eukaryota</taxon>
        <taxon>Viridiplantae</taxon>
        <taxon>Streptophyta</taxon>
        <taxon>Embryophyta</taxon>
        <taxon>Tracheophyta</taxon>
        <taxon>Spermatophyta</taxon>
        <taxon>Magnoliopsida</taxon>
        <taxon>Liliopsida</taxon>
        <taxon>Poales</taxon>
        <taxon>Poaceae</taxon>
        <taxon>PACMAD clade</taxon>
        <taxon>Panicoideae</taxon>
        <taxon>Panicodae</taxon>
        <taxon>Paniceae</taxon>
        <taxon>Panicinae</taxon>
        <taxon>Panicum</taxon>
        <taxon>Panicum sect. Hiantes</taxon>
    </lineage>
</organism>
<dbReference type="AlphaFoldDB" id="A0A8T0TIP4"/>
<comment type="caution">
    <text evidence="1">The sequence shown here is derived from an EMBL/GenBank/DDBJ whole genome shotgun (WGS) entry which is preliminary data.</text>
</comment>
<dbReference type="Proteomes" id="UP000823388">
    <property type="component" value="Chromosome 4K"/>
</dbReference>
<keyword evidence="2" id="KW-1185">Reference proteome</keyword>
<evidence type="ECO:0000313" key="1">
    <source>
        <dbReference type="EMBL" id="KAG2608953.1"/>
    </source>
</evidence>
<gene>
    <name evidence="1" type="ORF">PVAP13_4KG060024</name>
</gene>
<name>A0A8T0TIP4_PANVG</name>
<protein>
    <submittedName>
        <fullName evidence="1">Uncharacterized protein</fullName>
    </submittedName>
</protein>
<reference evidence="1" key="1">
    <citation type="submission" date="2020-05" db="EMBL/GenBank/DDBJ databases">
        <title>WGS assembly of Panicum virgatum.</title>
        <authorList>
            <person name="Lovell J.T."/>
            <person name="Jenkins J."/>
            <person name="Shu S."/>
            <person name="Juenger T.E."/>
            <person name="Schmutz J."/>
        </authorList>
    </citation>
    <scope>NUCLEOTIDE SEQUENCE</scope>
    <source>
        <strain evidence="1">AP13</strain>
    </source>
</reference>
<sequence length="241" mass="25869">MVLIARDATQERGGEAIPVLASISRLFFALGDRSGAGGGEEPRDRWPVYIHFSVVASLGFLTPSAAARRRARPGGLGFRQSVLLSLQCFSGGCVVFVESSTDVPVRFVPSSPEKSGWSLQFGADSSWFAWRSPAGLEVPDFLSLGNGLLGRSSIQVCIGFFGAPTVRALNLCVASLEVPSSSWESASSSSSGVSLFQGWCVERRLRWPASKMTGKVLQGLGCNFVIIRVVFVRVACKLLYQ</sequence>